<dbReference type="EC" id="3.6.4.13" evidence="1"/>
<evidence type="ECO:0000256" key="6">
    <source>
        <dbReference type="PROSITE-ProRule" id="PRU00552"/>
    </source>
</evidence>
<dbReference type="FunFam" id="3.40.50.300:FF:000079">
    <property type="entry name" value="probable ATP-dependent RNA helicase DDX17"/>
    <property type="match status" value="1"/>
</dbReference>
<keyword evidence="4 7" id="KW-0347">Helicase</keyword>
<evidence type="ECO:0000259" key="8">
    <source>
        <dbReference type="PROSITE" id="PS51192"/>
    </source>
</evidence>
<dbReference type="Pfam" id="PF00270">
    <property type="entry name" value="DEAD"/>
    <property type="match status" value="1"/>
</dbReference>
<evidence type="ECO:0000256" key="4">
    <source>
        <dbReference type="ARBA" id="ARBA00022806"/>
    </source>
</evidence>
<dbReference type="PROSITE" id="PS00039">
    <property type="entry name" value="DEAD_ATP_HELICASE"/>
    <property type="match status" value="1"/>
</dbReference>
<evidence type="ECO:0000313" key="10">
    <source>
        <dbReference type="EMBL" id="KAA6382199.1"/>
    </source>
</evidence>
<dbReference type="GO" id="GO:0005524">
    <property type="term" value="F:ATP binding"/>
    <property type="evidence" value="ECO:0007669"/>
    <property type="project" value="UniProtKB-KW"/>
</dbReference>
<keyword evidence="2 7" id="KW-0547">Nucleotide-binding</keyword>
<dbReference type="PANTHER" id="PTHR47958">
    <property type="entry name" value="ATP-DEPENDENT RNA HELICASE DBP3"/>
    <property type="match status" value="1"/>
</dbReference>
<dbReference type="OrthoDB" id="196131at2759"/>
<dbReference type="GO" id="GO:0003724">
    <property type="term" value="F:RNA helicase activity"/>
    <property type="evidence" value="ECO:0007669"/>
    <property type="project" value="UniProtKB-EC"/>
</dbReference>
<dbReference type="PROSITE" id="PS51192">
    <property type="entry name" value="HELICASE_ATP_BIND_1"/>
    <property type="match status" value="1"/>
</dbReference>
<dbReference type="InterPro" id="IPR011545">
    <property type="entry name" value="DEAD/DEAH_box_helicase_dom"/>
</dbReference>
<dbReference type="GO" id="GO:0003676">
    <property type="term" value="F:nucleic acid binding"/>
    <property type="evidence" value="ECO:0007669"/>
    <property type="project" value="InterPro"/>
</dbReference>
<evidence type="ECO:0000256" key="1">
    <source>
        <dbReference type="ARBA" id="ARBA00012552"/>
    </source>
</evidence>
<reference evidence="10 11" key="1">
    <citation type="submission" date="2019-03" db="EMBL/GenBank/DDBJ databases">
        <title>Single cell metagenomics reveals metabolic interactions within the superorganism composed of flagellate Streblomastix strix and complex community of Bacteroidetes bacteria on its surface.</title>
        <authorList>
            <person name="Treitli S.C."/>
            <person name="Kolisko M."/>
            <person name="Husnik F."/>
            <person name="Keeling P."/>
            <person name="Hampl V."/>
        </authorList>
    </citation>
    <scope>NUCLEOTIDE SEQUENCE [LARGE SCALE GENOMIC DNA]</scope>
    <source>
        <strain evidence="10">ST1C</strain>
    </source>
</reference>
<keyword evidence="5 7" id="KW-0067">ATP-binding</keyword>
<accession>A0A5J4VIL8</accession>
<feature type="short sequence motif" description="Q motif" evidence="6">
    <location>
        <begin position="44"/>
        <end position="72"/>
    </location>
</feature>
<dbReference type="PROSITE" id="PS51195">
    <property type="entry name" value="Q_MOTIF"/>
    <property type="match status" value="1"/>
</dbReference>
<dbReference type="Proteomes" id="UP000324800">
    <property type="component" value="Unassembled WGS sequence"/>
</dbReference>
<dbReference type="SMART" id="SM00487">
    <property type="entry name" value="DEXDc"/>
    <property type="match status" value="1"/>
</dbReference>
<evidence type="ECO:0000256" key="2">
    <source>
        <dbReference type="ARBA" id="ARBA00022741"/>
    </source>
</evidence>
<dbReference type="SUPFAM" id="SSF52540">
    <property type="entry name" value="P-loop containing nucleoside triphosphate hydrolases"/>
    <property type="match status" value="1"/>
</dbReference>
<evidence type="ECO:0000313" key="11">
    <source>
        <dbReference type="Proteomes" id="UP000324800"/>
    </source>
</evidence>
<evidence type="ECO:0000256" key="7">
    <source>
        <dbReference type="RuleBase" id="RU000492"/>
    </source>
</evidence>
<dbReference type="GO" id="GO:0016787">
    <property type="term" value="F:hydrolase activity"/>
    <property type="evidence" value="ECO:0007669"/>
    <property type="project" value="UniProtKB-KW"/>
</dbReference>
<evidence type="ECO:0000256" key="5">
    <source>
        <dbReference type="ARBA" id="ARBA00022840"/>
    </source>
</evidence>
<comment type="caution">
    <text evidence="10">The sequence shown here is derived from an EMBL/GenBank/DDBJ whole genome shotgun (WGS) entry which is preliminary data.</text>
</comment>
<dbReference type="EMBL" id="SNRW01006914">
    <property type="protein sequence ID" value="KAA6382199.1"/>
    <property type="molecule type" value="Genomic_DNA"/>
</dbReference>
<dbReference type="InterPro" id="IPR000629">
    <property type="entry name" value="RNA-helicase_DEAD-box_CS"/>
</dbReference>
<dbReference type="InterPro" id="IPR014014">
    <property type="entry name" value="RNA_helicase_DEAD_Q_motif"/>
</dbReference>
<keyword evidence="3 7" id="KW-0378">Hydrolase</keyword>
<evidence type="ECO:0000256" key="3">
    <source>
        <dbReference type="ARBA" id="ARBA00022801"/>
    </source>
</evidence>
<dbReference type="InterPro" id="IPR027417">
    <property type="entry name" value="P-loop_NTPase"/>
</dbReference>
<name>A0A5J4VIL8_9EUKA</name>
<feature type="domain" description="DEAD-box RNA helicase Q" evidence="9">
    <location>
        <begin position="44"/>
        <end position="72"/>
    </location>
</feature>
<proteinExistence type="inferred from homology"/>
<organism evidence="10 11">
    <name type="scientific">Streblomastix strix</name>
    <dbReference type="NCBI Taxonomy" id="222440"/>
    <lineage>
        <taxon>Eukaryota</taxon>
        <taxon>Metamonada</taxon>
        <taxon>Preaxostyla</taxon>
        <taxon>Oxymonadida</taxon>
        <taxon>Streblomastigidae</taxon>
        <taxon>Streblomastix</taxon>
    </lineage>
</organism>
<evidence type="ECO:0000259" key="9">
    <source>
        <dbReference type="PROSITE" id="PS51195"/>
    </source>
</evidence>
<protein>
    <recommendedName>
        <fullName evidence="1">RNA helicase</fullName>
        <ecNumber evidence="1">3.6.4.13</ecNumber>
    </recommendedName>
</protein>
<dbReference type="AlphaFoldDB" id="A0A5J4VIL8"/>
<comment type="similarity">
    <text evidence="7">Belongs to the DEAD box helicase family.</text>
</comment>
<gene>
    <name evidence="10" type="ORF">EZS28_022276</name>
</gene>
<dbReference type="InterPro" id="IPR014001">
    <property type="entry name" value="Helicase_ATP-bd"/>
</dbReference>
<dbReference type="Gene3D" id="3.40.50.300">
    <property type="entry name" value="P-loop containing nucleotide triphosphate hydrolases"/>
    <property type="match status" value="1"/>
</dbReference>
<feature type="domain" description="Helicase ATP-binding" evidence="8">
    <location>
        <begin position="75"/>
        <end position="260"/>
    </location>
</feature>
<sequence length="391" mass="45206">MPFEKTFYIESQEISALSQAEVQRRRQELEGIRVKGKNCPCPVTKWEQMGFDMRVQLVLTQLDFITPTPIQAQVLPAIMSGRDVIGIAKTGSGKTMGFVLPLIRHVLAQEQCMNNKGPIGLIFAPTRELCRQIYIDIKMITKKFIFNNRERIRTICVYGGTDNVSNQISVLKNGCEIVVCTPGRLIEILSMHKGQMVQLERTTYVVLDEADRMMDMGFMPQIMLILKNIRPDRQTVLFSATFPKALEAIVRQILNNPLEIIVGKRSAVCSDVLQIIRIIERKEEEEDKLDVFLDILDEWQDVTRKIVERRRKQDELLFEMKKKKRKRAELDKDDEEPERITSAIINDEIEQNQQGEEVEDLDDDYQDNVFVAKLVQQTKQLKKLVSECICR</sequence>